<keyword evidence="3" id="KW-1185">Reference proteome</keyword>
<accession>A0ABD6B7X9</accession>
<dbReference type="EMBL" id="JBHUDH010000102">
    <property type="protein sequence ID" value="MFD1526509.1"/>
    <property type="molecule type" value="Genomic_DNA"/>
</dbReference>
<feature type="region of interest" description="Disordered" evidence="1">
    <location>
        <begin position="48"/>
        <end position="80"/>
    </location>
</feature>
<proteinExistence type="predicted"/>
<feature type="compositionally biased region" description="Gly residues" evidence="1">
    <location>
        <begin position="52"/>
        <end position="72"/>
    </location>
</feature>
<gene>
    <name evidence="2" type="ORF">ACFR9S_09390</name>
</gene>
<organism evidence="2 3">
    <name type="scientific">Halolamina salina</name>
    <dbReference type="NCBI Taxonomy" id="1220023"/>
    <lineage>
        <taxon>Archaea</taxon>
        <taxon>Methanobacteriati</taxon>
        <taxon>Methanobacteriota</taxon>
        <taxon>Stenosarchaea group</taxon>
        <taxon>Halobacteria</taxon>
        <taxon>Halobacteriales</taxon>
        <taxon>Haloferacaceae</taxon>
    </lineage>
</organism>
<comment type="caution">
    <text evidence="2">The sequence shown here is derived from an EMBL/GenBank/DDBJ whole genome shotgun (WGS) entry which is preliminary data.</text>
</comment>
<dbReference type="AlphaFoldDB" id="A0ABD6B7X9"/>
<protein>
    <submittedName>
        <fullName evidence="2">Uncharacterized protein</fullName>
    </submittedName>
</protein>
<evidence type="ECO:0000313" key="3">
    <source>
        <dbReference type="Proteomes" id="UP001597111"/>
    </source>
</evidence>
<evidence type="ECO:0000313" key="2">
    <source>
        <dbReference type="EMBL" id="MFD1526509.1"/>
    </source>
</evidence>
<dbReference type="RefSeq" id="WP_379818491.1">
    <property type="nucleotide sequence ID" value="NZ_JBHUDH010000102.1"/>
</dbReference>
<feature type="non-terminal residue" evidence="2">
    <location>
        <position position="1"/>
    </location>
</feature>
<reference evidence="2 3" key="1">
    <citation type="journal article" date="2019" name="Int. J. Syst. Evol. Microbiol.">
        <title>The Global Catalogue of Microorganisms (GCM) 10K type strain sequencing project: providing services to taxonomists for standard genome sequencing and annotation.</title>
        <authorList>
            <consortium name="The Broad Institute Genomics Platform"/>
            <consortium name="The Broad Institute Genome Sequencing Center for Infectious Disease"/>
            <person name="Wu L."/>
            <person name="Ma J."/>
        </authorList>
    </citation>
    <scope>NUCLEOTIDE SEQUENCE [LARGE SCALE GENOMIC DNA]</scope>
    <source>
        <strain evidence="2 3">CGMCC 1.12285</strain>
    </source>
</reference>
<evidence type="ECO:0000256" key="1">
    <source>
        <dbReference type="SAM" id="MobiDB-lite"/>
    </source>
</evidence>
<dbReference type="Proteomes" id="UP001597111">
    <property type="component" value="Unassembled WGS sequence"/>
</dbReference>
<name>A0ABD6B7X9_9EURY</name>
<sequence>EGLATDLRLGSGRVIDESSNLADRASLPTTANFDDWYRLFGGYDADANYKGPRGGPGVPGKSGKDPGSGKGNGKGKGHAD</sequence>